<comment type="caution">
    <text evidence="2">The sequence shown here is derived from an EMBL/GenBank/DDBJ whole genome shotgun (WGS) entry which is preliminary data.</text>
</comment>
<evidence type="ECO:0000313" key="3">
    <source>
        <dbReference type="Proteomes" id="UP000802098"/>
    </source>
</evidence>
<feature type="compositionally biased region" description="Polar residues" evidence="1">
    <location>
        <begin position="185"/>
        <end position="196"/>
    </location>
</feature>
<accession>A0ABX0HS64</accession>
<feature type="region of interest" description="Disordered" evidence="1">
    <location>
        <begin position="157"/>
        <end position="196"/>
    </location>
</feature>
<gene>
    <name evidence="2" type="ORF">G7087_03795</name>
</gene>
<sequence length="196" mass="22092">MLDRHTQARAAAISATEQSAERELKVYIQPHGLNYWEIEGSRAQLEAEGIEFPAGVTWPEGAGQYYWRSGSFRFRLTRALPDGLKGPRRNYPDLDWWCVRCDYNDRLDPDQHAILLKKRELAEAIRLASPDGQREADRAWKAARDVAFQEFKGRIPGLVRPKRGRTSRVASDRGRAEGNGIPDPTSETSEPTGGGE</sequence>
<proteinExistence type="predicted"/>
<organism evidence="2 3">
    <name type="scientific">Rubrivivax benzoatilyticus</name>
    <dbReference type="NCBI Taxonomy" id="316997"/>
    <lineage>
        <taxon>Bacteria</taxon>
        <taxon>Pseudomonadati</taxon>
        <taxon>Pseudomonadota</taxon>
        <taxon>Betaproteobacteria</taxon>
        <taxon>Burkholderiales</taxon>
        <taxon>Sphaerotilaceae</taxon>
        <taxon>Rubrivivax</taxon>
    </lineage>
</organism>
<evidence type="ECO:0008006" key="4">
    <source>
        <dbReference type="Google" id="ProtNLM"/>
    </source>
</evidence>
<evidence type="ECO:0000313" key="2">
    <source>
        <dbReference type="EMBL" id="NHK97488.1"/>
    </source>
</evidence>
<name>A0ABX0HS64_9BURK</name>
<dbReference type="RefSeq" id="WP_009858531.1">
    <property type="nucleotide sequence ID" value="NZ_JAAOCD010000001.1"/>
</dbReference>
<protein>
    <recommendedName>
        <fullName evidence="4">Transposase</fullName>
    </recommendedName>
</protein>
<evidence type="ECO:0000256" key="1">
    <source>
        <dbReference type="SAM" id="MobiDB-lite"/>
    </source>
</evidence>
<dbReference type="Proteomes" id="UP000802098">
    <property type="component" value="Unassembled WGS sequence"/>
</dbReference>
<dbReference type="EMBL" id="JAAOCD010000001">
    <property type="protein sequence ID" value="NHK97488.1"/>
    <property type="molecule type" value="Genomic_DNA"/>
</dbReference>
<reference evidence="2 3" key="1">
    <citation type="submission" date="2020-03" db="EMBL/GenBank/DDBJ databases">
        <title>Rubrivivax benzoatilyticus JA2 (sequenced after 10 years sub-culturing).</title>
        <authorList>
            <person name="Gupta D."/>
            <person name="Chintalapati S."/>
            <person name="Chintalapati V.R."/>
        </authorList>
    </citation>
    <scope>NUCLEOTIDE SEQUENCE [LARGE SCALE GENOMIC DNA]</scope>
    <source>
        <strain evidence="2 3">JA2-Mal</strain>
    </source>
</reference>
<keyword evidence="3" id="KW-1185">Reference proteome</keyword>